<comment type="similarity">
    <text evidence="4">Belongs to the ubiquitin-conjugating enzyme family.</text>
</comment>
<evidence type="ECO:0000256" key="1">
    <source>
        <dbReference type="ARBA" id="ARBA00022679"/>
    </source>
</evidence>
<accession>A0A507CBD5</accession>
<dbReference type="GO" id="GO:0005524">
    <property type="term" value="F:ATP binding"/>
    <property type="evidence" value="ECO:0007669"/>
    <property type="project" value="UniProtKB-UniRule"/>
</dbReference>
<dbReference type="Pfam" id="PF00179">
    <property type="entry name" value="UQ_con"/>
    <property type="match status" value="1"/>
</dbReference>
<dbReference type="PROSITE" id="PS50127">
    <property type="entry name" value="UBC_2"/>
    <property type="match status" value="1"/>
</dbReference>
<name>A0A507CBD5_9FUNG</name>
<evidence type="ECO:0000313" key="7">
    <source>
        <dbReference type="EMBL" id="TPX36932.1"/>
    </source>
</evidence>
<dbReference type="InterPro" id="IPR016135">
    <property type="entry name" value="UBQ-conjugating_enzyme/RWD"/>
</dbReference>
<keyword evidence="4" id="KW-0067">ATP-binding</keyword>
<keyword evidence="4" id="KW-0547">Nucleotide-binding</keyword>
<dbReference type="OrthoDB" id="9978460at2759"/>
<dbReference type="PROSITE" id="PS00183">
    <property type="entry name" value="UBC_1"/>
    <property type="match status" value="1"/>
</dbReference>
<dbReference type="EMBL" id="QEAO01000003">
    <property type="protein sequence ID" value="TPX36932.1"/>
    <property type="molecule type" value="Genomic_DNA"/>
</dbReference>
<feature type="region of interest" description="Disordered" evidence="5">
    <location>
        <begin position="257"/>
        <end position="313"/>
    </location>
</feature>
<dbReference type="GO" id="GO:0016740">
    <property type="term" value="F:transferase activity"/>
    <property type="evidence" value="ECO:0007669"/>
    <property type="project" value="UniProtKB-KW"/>
</dbReference>
<gene>
    <name evidence="7" type="ORF">SmJEL517_g00915</name>
</gene>
<evidence type="ECO:0000256" key="2">
    <source>
        <dbReference type="ARBA" id="ARBA00022786"/>
    </source>
</evidence>
<dbReference type="InterPro" id="IPR023313">
    <property type="entry name" value="UBQ-conjugating_AS"/>
</dbReference>
<evidence type="ECO:0000313" key="8">
    <source>
        <dbReference type="Proteomes" id="UP000319731"/>
    </source>
</evidence>
<organism evidence="7 8">
    <name type="scientific">Synchytrium microbalum</name>
    <dbReference type="NCBI Taxonomy" id="1806994"/>
    <lineage>
        <taxon>Eukaryota</taxon>
        <taxon>Fungi</taxon>
        <taxon>Fungi incertae sedis</taxon>
        <taxon>Chytridiomycota</taxon>
        <taxon>Chytridiomycota incertae sedis</taxon>
        <taxon>Chytridiomycetes</taxon>
        <taxon>Synchytriales</taxon>
        <taxon>Synchytriaceae</taxon>
        <taxon>Synchytrium</taxon>
    </lineage>
</organism>
<evidence type="ECO:0000256" key="4">
    <source>
        <dbReference type="RuleBase" id="RU362109"/>
    </source>
</evidence>
<dbReference type="GeneID" id="42002140"/>
<dbReference type="AlphaFoldDB" id="A0A507CBD5"/>
<evidence type="ECO:0000256" key="3">
    <source>
        <dbReference type="PROSITE-ProRule" id="PRU10133"/>
    </source>
</evidence>
<dbReference type="InterPro" id="IPR000608">
    <property type="entry name" value="UBC"/>
</dbReference>
<dbReference type="STRING" id="1806994.A0A507CBD5"/>
<dbReference type="RefSeq" id="XP_031027003.1">
    <property type="nucleotide sequence ID" value="XM_031166843.1"/>
</dbReference>
<protein>
    <recommendedName>
        <fullName evidence="6">UBC core domain-containing protein</fullName>
    </recommendedName>
</protein>
<reference evidence="7 8" key="1">
    <citation type="journal article" date="2019" name="Sci. Rep.">
        <title>Comparative genomics of chytrid fungi reveal insights into the obligate biotrophic and pathogenic lifestyle of Synchytrium endobioticum.</title>
        <authorList>
            <person name="van de Vossenberg B.T.L.H."/>
            <person name="Warris S."/>
            <person name="Nguyen H.D.T."/>
            <person name="van Gent-Pelzer M.P.E."/>
            <person name="Joly D.L."/>
            <person name="van de Geest H.C."/>
            <person name="Bonants P.J.M."/>
            <person name="Smith D.S."/>
            <person name="Levesque C.A."/>
            <person name="van der Lee T.A.J."/>
        </authorList>
    </citation>
    <scope>NUCLEOTIDE SEQUENCE [LARGE SCALE GENOMIC DNA]</scope>
    <source>
        <strain evidence="7 8">JEL517</strain>
    </source>
</reference>
<keyword evidence="1" id="KW-0808">Transferase</keyword>
<sequence>MSRAVLLLMKELWLMERSTFPTACIHGLVNTPWEGGIFKLELLFPENWNETPPAVYFVTVPFHPNINLQTGRPCVDFLDDVAKWSPKISIVQILVYLQAMLESPILENAVNGTGAQIYATSPRLYTQLVRDCVIASRRIDAGLSPHEDPVPEVETLIPAKYTPLDQPPGTKSTRGARWKVHQVSFEEYYEHWKATATTIPPAVESAEDLTRHRLEILQQHRSQYELYNKRKAKPGKQPRGRVSQLQHMFRRYFDMNKRTPIPSGARSPVSGWHSDDEAEAHHKVQHQRTKRTASVGSDRAGKSTNKQHTSRARMTIIKDFDELEDDLLDWASNLDEDEGL</sequence>
<comment type="caution">
    <text evidence="7">The sequence shown here is derived from an EMBL/GenBank/DDBJ whole genome shotgun (WGS) entry which is preliminary data.</text>
</comment>
<dbReference type="Proteomes" id="UP000319731">
    <property type="component" value="Unassembled WGS sequence"/>
</dbReference>
<dbReference type="PANTHER" id="PTHR24067">
    <property type="entry name" value="UBIQUITIN-CONJUGATING ENZYME E2"/>
    <property type="match status" value="1"/>
</dbReference>
<evidence type="ECO:0000256" key="5">
    <source>
        <dbReference type="SAM" id="MobiDB-lite"/>
    </source>
</evidence>
<dbReference type="SMART" id="SM00212">
    <property type="entry name" value="UBCc"/>
    <property type="match status" value="1"/>
</dbReference>
<proteinExistence type="inferred from homology"/>
<dbReference type="SUPFAM" id="SSF54495">
    <property type="entry name" value="UBC-like"/>
    <property type="match status" value="1"/>
</dbReference>
<feature type="domain" description="UBC core" evidence="6">
    <location>
        <begin position="1"/>
        <end position="138"/>
    </location>
</feature>
<feature type="compositionally biased region" description="Basic and acidic residues" evidence="5">
    <location>
        <begin position="273"/>
        <end position="282"/>
    </location>
</feature>
<evidence type="ECO:0000259" key="6">
    <source>
        <dbReference type="PROSITE" id="PS50127"/>
    </source>
</evidence>
<dbReference type="Gene3D" id="3.10.110.10">
    <property type="entry name" value="Ubiquitin Conjugating Enzyme"/>
    <property type="match status" value="1"/>
</dbReference>
<keyword evidence="8" id="KW-1185">Reference proteome</keyword>
<dbReference type="InterPro" id="IPR050113">
    <property type="entry name" value="Ub_conjugating_enzyme"/>
</dbReference>
<feature type="active site" description="Glycyl thioester intermediate" evidence="3">
    <location>
        <position position="74"/>
    </location>
</feature>
<keyword evidence="2 4" id="KW-0833">Ubl conjugation pathway</keyword>